<dbReference type="SUPFAM" id="SSF56672">
    <property type="entry name" value="DNA/RNA polymerases"/>
    <property type="match status" value="1"/>
</dbReference>
<protein>
    <recommendedName>
        <fullName evidence="5">Reverse transcriptase domain-containing protein</fullName>
    </recommendedName>
</protein>
<dbReference type="EMBL" id="DF973827">
    <property type="protein sequence ID" value="GAU40818.1"/>
    <property type="molecule type" value="Genomic_DNA"/>
</dbReference>
<gene>
    <name evidence="3" type="ORF">TSUD_398020</name>
</gene>
<reference evidence="4" key="1">
    <citation type="journal article" date="2017" name="Front. Plant Sci.">
        <title>Climate Clever Clovers: New Paradigm to Reduce the Environmental Footprint of Ruminants by Breeding Low Methanogenic Forages Utilizing Haplotype Variation.</title>
        <authorList>
            <person name="Kaur P."/>
            <person name="Appels R."/>
            <person name="Bayer P.E."/>
            <person name="Keeble-Gagnere G."/>
            <person name="Wang J."/>
            <person name="Hirakawa H."/>
            <person name="Shirasawa K."/>
            <person name="Vercoe P."/>
            <person name="Stefanova K."/>
            <person name="Durmic Z."/>
            <person name="Nichols P."/>
            <person name="Revell C."/>
            <person name="Isobe S.N."/>
            <person name="Edwards D."/>
            <person name="Erskine W."/>
        </authorList>
    </citation>
    <scope>NUCLEOTIDE SEQUENCE [LARGE SCALE GENOMIC DNA]</scope>
    <source>
        <strain evidence="4">cv. Daliak</strain>
    </source>
</reference>
<name>A0A2Z6N7I8_TRISU</name>
<dbReference type="Pfam" id="PF13966">
    <property type="entry name" value="zf-RVT"/>
    <property type="match status" value="1"/>
</dbReference>
<dbReference type="Proteomes" id="UP000242715">
    <property type="component" value="Unassembled WGS sequence"/>
</dbReference>
<dbReference type="Pfam" id="PF00078">
    <property type="entry name" value="RVT_1"/>
    <property type="match status" value="1"/>
</dbReference>
<evidence type="ECO:0008006" key="5">
    <source>
        <dbReference type="Google" id="ProtNLM"/>
    </source>
</evidence>
<dbReference type="InterPro" id="IPR000477">
    <property type="entry name" value="RT_dom"/>
</dbReference>
<dbReference type="InterPro" id="IPR036691">
    <property type="entry name" value="Endo/exonu/phosph_ase_sf"/>
</dbReference>
<sequence length="471" mass="54539">MMFAQGFCLNREHVLWCHGRITKTGEVFYVANVYVPCDDGAKQVLWASLSTRIQSLDRQRVCVCEDFNAVKHVDERRSSRGRPSSLDHIPFNRFIEDYNLVDLPLSGPNEDDWGPRPLRMLKCWRDIPGISWQQSRSKWLKEGDANSKYFHSVLAGRRRGNAITVIQAYGVTVEGVSPIRQAVFTHFTSHFKTIRMERPRVDNLQFKSYKSPGPDGINFGFIKDFWAVLRGDIMRFISEFHRNGKLTKCINSTFIALIPKIDNPQRLNDFRPISLVGSLYKILAKVLANRLRLVIGSVISETQTAFVKDRQILDGILIANEVVDEARKSKKELMLFKVDFEKAYDSVDWSYLDDAQFSDRWQWKPDPDKGYTVRGAYQLLTSQVTATMDEAEKLIWHSQVPLKVSIFAWRLLRDRLPTKANLISGSSLLHGWLWRDRVSSSLIYLMQYFWFSLDSGALVDWYQIGRFHFCS</sequence>
<evidence type="ECO:0000313" key="3">
    <source>
        <dbReference type="EMBL" id="GAU40818.1"/>
    </source>
</evidence>
<dbReference type="PANTHER" id="PTHR46890:SF48">
    <property type="entry name" value="RNA-DIRECTED DNA POLYMERASE"/>
    <property type="match status" value="1"/>
</dbReference>
<feature type="domain" description="Reverse transcriptase zinc-binding" evidence="2">
    <location>
        <begin position="371"/>
        <end position="423"/>
    </location>
</feature>
<dbReference type="Gene3D" id="3.60.10.10">
    <property type="entry name" value="Endonuclease/exonuclease/phosphatase"/>
    <property type="match status" value="1"/>
</dbReference>
<dbReference type="AlphaFoldDB" id="A0A2Z6N7I8"/>
<dbReference type="CDD" id="cd01650">
    <property type="entry name" value="RT_nLTR_like"/>
    <property type="match status" value="1"/>
</dbReference>
<dbReference type="OrthoDB" id="1938551at2759"/>
<keyword evidence="4" id="KW-1185">Reference proteome</keyword>
<dbReference type="InterPro" id="IPR043502">
    <property type="entry name" value="DNA/RNA_pol_sf"/>
</dbReference>
<feature type="domain" description="Reverse transcriptase" evidence="1">
    <location>
        <begin position="259"/>
        <end position="354"/>
    </location>
</feature>
<dbReference type="SUPFAM" id="SSF56219">
    <property type="entry name" value="DNase I-like"/>
    <property type="match status" value="1"/>
</dbReference>
<proteinExistence type="predicted"/>
<evidence type="ECO:0000259" key="2">
    <source>
        <dbReference type="Pfam" id="PF13966"/>
    </source>
</evidence>
<dbReference type="InterPro" id="IPR052343">
    <property type="entry name" value="Retrotransposon-Effector_Assoc"/>
</dbReference>
<dbReference type="PANTHER" id="PTHR46890">
    <property type="entry name" value="NON-LTR RETROLELEMENT REVERSE TRANSCRIPTASE-LIKE PROTEIN-RELATED"/>
    <property type="match status" value="1"/>
</dbReference>
<evidence type="ECO:0000313" key="4">
    <source>
        <dbReference type="Proteomes" id="UP000242715"/>
    </source>
</evidence>
<dbReference type="InterPro" id="IPR026960">
    <property type="entry name" value="RVT-Znf"/>
</dbReference>
<organism evidence="3 4">
    <name type="scientific">Trifolium subterraneum</name>
    <name type="common">Subterranean clover</name>
    <dbReference type="NCBI Taxonomy" id="3900"/>
    <lineage>
        <taxon>Eukaryota</taxon>
        <taxon>Viridiplantae</taxon>
        <taxon>Streptophyta</taxon>
        <taxon>Embryophyta</taxon>
        <taxon>Tracheophyta</taxon>
        <taxon>Spermatophyta</taxon>
        <taxon>Magnoliopsida</taxon>
        <taxon>eudicotyledons</taxon>
        <taxon>Gunneridae</taxon>
        <taxon>Pentapetalae</taxon>
        <taxon>rosids</taxon>
        <taxon>fabids</taxon>
        <taxon>Fabales</taxon>
        <taxon>Fabaceae</taxon>
        <taxon>Papilionoideae</taxon>
        <taxon>50 kb inversion clade</taxon>
        <taxon>NPAAA clade</taxon>
        <taxon>Hologalegina</taxon>
        <taxon>IRL clade</taxon>
        <taxon>Trifolieae</taxon>
        <taxon>Trifolium</taxon>
    </lineage>
</organism>
<evidence type="ECO:0000259" key="1">
    <source>
        <dbReference type="Pfam" id="PF00078"/>
    </source>
</evidence>
<accession>A0A2Z6N7I8</accession>